<evidence type="ECO:0000256" key="1">
    <source>
        <dbReference type="SAM" id="Coils"/>
    </source>
</evidence>
<proteinExistence type="predicted"/>
<dbReference type="AlphaFoldDB" id="A0A370DL17"/>
<dbReference type="Pfam" id="PF13432">
    <property type="entry name" value="TPR_16"/>
    <property type="match status" value="2"/>
</dbReference>
<comment type="caution">
    <text evidence="2">The sequence shown here is derived from an EMBL/GenBank/DDBJ whole genome shotgun (WGS) entry which is preliminary data.</text>
</comment>
<evidence type="ECO:0000313" key="2">
    <source>
        <dbReference type="EMBL" id="RDH85605.1"/>
    </source>
</evidence>
<evidence type="ECO:0000313" key="3">
    <source>
        <dbReference type="Proteomes" id="UP000255508"/>
    </source>
</evidence>
<dbReference type="Proteomes" id="UP000255508">
    <property type="component" value="Unassembled WGS sequence"/>
</dbReference>
<organism evidence="2 3">
    <name type="scientific">endosymbiont of Lamellibrachia luymesi</name>
    <dbReference type="NCBI Taxonomy" id="2200907"/>
    <lineage>
        <taxon>Bacteria</taxon>
        <taxon>Pseudomonadati</taxon>
        <taxon>Pseudomonadota</taxon>
        <taxon>Gammaproteobacteria</taxon>
        <taxon>sulfur-oxidizing symbionts</taxon>
    </lineage>
</organism>
<sequence length="619" mass="69100">MSQAGFILRLGVGLLGALLSSTTLGGSVPAGTGVRDLHYGEALFLLFQQRNFTAITHLQMAQAKGMMTAQGDEPELVLGGLYLAYGLYDEAEQVFKRLLEKAAKPAVRDRAWFQLARLHQQQGRPKRAALAFGRIGDALPETLHEQQRELAGLIAMAQGDHPLAIQRLVSPDGRSAWQGFHLFNRALAQLGQGSEQEGRDLLDQLAGLDADDEEHRALRDRANLLHGQLLLEAGENTAAQERLQRVRLQGIHSNQALLALGWVSFRQDQFEEALTSWMALALRDPDDPAVQQGLLLAPQALQQLGAEAEALKRYRQALKFYQAELTGLGLSLQAVAKGVLLPDLSMFDGGAAADGLLLASDPDQRRRLRGLLAKHRFRQAYDEYVDVGFLSANLHRWSSTIETYDHMLEVRQAAYAEQLPRVEAALSDQRLQGLRQRREKLLEMQKELADNRLPLRLANAEEQAQLARMQAIEAKMDQMGDAVQLESKRQRLRLMIGMLNWQVETDFKPRLWQFKKLLCSTGDELERSRQLRERLKGALEQAPGRFEGFSGRIEYLKVRIAELQSTANVTLKAQAGALNLMASESLQQRRQGLEALQVRTRFALAQLQDRAAARSEAGP</sequence>
<reference evidence="2 3" key="1">
    <citation type="journal article" date="2018" name="ISME J.">
        <title>Endosymbiont genomes yield clues of tubeworm success.</title>
        <authorList>
            <person name="Li Y."/>
            <person name="Liles M.R."/>
            <person name="Halanych K.M."/>
        </authorList>
    </citation>
    <scope>NUCLEOTIDE SEQUENCE [LARGE SCALE GENOMIC DNA]</scope>
    <source>
        <strain evidence="2">A1422</strain>
    </source>
</reference>
<evidence type="ECO:0008006" key="4">
    <source>
        <dbReference type="Google" id="ProtNLM"/>
    </source>
</evidence>
<accession>A0A370DL17</accession>
<dbReference type="InterPro" id="IPR011990">
    <property type="entry name" value="TPR-like_helical_dom_sf"/>
</dbReference>
<feature type="coiled-coil region" evidence="1">
    <location>
        <begin position="431"/>
        <end position="477"/>
    </location>
</feature>
<dbReference type="EMBL" id="QFXD01000299">
    <property type="protein sequence ID" value="RDH85605.1"/>
    <property type="molecule type" value="Genomic_DNA"/>
</dbReference>
<protein>
    <recommendedName>
        <fullName evidence="4">Tetratricopeptide repeat protein</fullName>
    </recommendedName>
</protein>
<dbReference type="Gene3D" id="1.25.40.10">
    <property type="entry name" value="Tetratricopeptide repeat domain"/>
    <property type="match status" value="2"/>
</dbReference>
<keyword evidence="1" id="KW-0175">Coiled coil</keyword>
<gene>
    <name evidence="2" type="ORF">DIZ79_16750</name>
</gene>
<dbReference type="SUPFAM" id="SSF48452">
    <property type="entry name" value="TPR-like"/>
    <property type="match status" value="2"/>
</dbReference>
<name>A0A370DL17_9GAMM</name>